<name>A0A6B0SED6_9CETA</name>
<accession>A0A6B0SED6</accession>
<dbReference type="AlphaFoldDB" id="A0A6B0SED6"/>
<keyword evidence="2" id="KW-1185">Reference proteome</keyword>
<proteinExistence type="predicted"/>
<protein>
    <submittedName>
        <fullName evidence="1">Uncharacterized protein</fullName>
    </submittedName>
</protein>
<organism evidence="1 2">
    <name type="scientific">Bos mutus</name>
    <name type="common">wild yak</name>
    <dbReference type="NCBI Taxonomy" id="72004"/>
    <lineage>
        <taxon>Eukaryota</taxon>
        <taxon>Metazoa</taxon>
        <taxon>Chordata</taxon>
        <taxon>Craniata</taxon>
        <taxon>Vertebrata</taxon>
        <taxon>Euteleostomi</taxon>
        <taxon>Mammalia</taxon>
        <taxon>Eutheria</taxon>
        <taxon>Laurasiatheria</taxon>
        <taxon>Artiodactyla</taxon>
        <taxon>Ruminantia</taxon>
        <taxon>Pecora</taxon>
        <taxon>Bovidae</taxon>
        <taxon>Bovinae</taxon>
        <taxon>Bos</taxon>
    </lineage>
</organism>
<evidence type="ECO:0000313" key="2">
    <source>
        <dbReference type="Proteomes" id="UP000322234"/>
    </source>
</evidence>
<dbReference type="Proteomes" id="UP000322234">
    <property type="component" value="Unassembled WGS sequence"/>
</dbReference>
<evidence type="ECO:0000313" key="1">
    <source>
        <dbReference type="EMBL" id="MXQ99047.1"/>
    </source>
</evidence>
<gene>
    <name evidence="1" type="ORF">E5288_WYG021422</name>
</gene>
<comment type="caution">
    <text evidence="1">The sequence shown here is derived from an EMBL/GenBank/DDBJ whole genome shotgun (WGS) entry which is preliminary data.</text>
</comment>
<sequence>MPADLPWASLVSLQKTQSETSKGVINIVKSDKMQVSKKGKVKSTLKGYLVAQPNGIFRLGQGEEEARIAAGESVIWSCPVTDEILSLQWPPMNEYGVTSYPPLEYVGFTGAQIGRQEDKPVK</sequence>
<reference evidence="1" key="1">
    <citation type="submission" date="2019-10" db="EMBL/GenBank/DDBJ databases">
        <title>The sequence and de novo assembly of the wild yak genome.</title>
        <authorList>
            <person name="Liu Y."/>
        </authorList>
    </citation>
    <scope>NUCLEOTIDE SEQUENCE [LARGE SCALE GENOMIC DNA]</scope>
    <source>
        <strain evidence="1">WY2019</strain>
    </source>
</reference>
<dbReference type="EMBL" id="VBQZ03000333">
    <property type="protein sequence ID" value="MXQ99047.1"/>
    <property type="molecule type" value="Genomic_DNA"/>
</dbReference>